<evidence type="ECO:0000256" key="1">
    <source>
        <dbReference type="SAM" id="SignalP"/>
    </source>
</evidence>
<feature type="signal peptide" evidence="1">
    <location>
        <begin position="1"/>
        <end position="19"/>
    </location>
</feature>
<keyword evidence="3" id="KW-1185">Reference proteome</keyword>
<dbReference type="InterPro" id="IPR052998">
    <property type="entry name" value="Hetero-Diels-Alderase-like"/>
</dbReference>
<keyword evidence="1" id="KW-0732">Signal</keyword>
<dbReference type="InterPro" id="IPR011042">
    <property type="entry name" value="6-blade_b-propeller_TolB-like"/>
</dbReference>
<proteinExistence type="predicted"/>
<dbReference type="EMBL" id="MU793277">
    <property type="protein sequence ID" value="KAJ3788260.1"/>
    <property type="molecule type" value="Genomic_DNA"/>
</dbReference>
<dbReference type="AlphaFoldDB" id="A0AA38L6T5"/>
<evidence type="ECO:0000313" key="3">
    <source>
        <dbReference type="Proteomes" id="UP001163798"/>
    </source>
</evidence>
<protein>
    <submittedName>
        <fullName evidence="2">Uncharacterized protein</fullName>
    </submittedName>
</protein>
<accession>A0AA38L6T5</accession>
<dbReference type="SUPFAM" id="SSF63829">
    <property type="entry name" value="Calcium-dependent phosphotriesterase"/>
    <property type="match status" value="1"/>
</dbReference>
<dbReference type="PANTHER" id="PTHR42060">
    <property type="entry name" value="NHL REPEAT-CONTAINING PROTEIN-RELATED"/>
    <property type="match status" value="1"/>
</dbReference>
<evidence type="ECO:0000313" key="2">
    <source>
        <dbReference type="EMBL" id="KAJ3788260.1"/>
    </source>
</evidence>
<gene>
    <name evidence="2" type="ORF">GGU10DRAFT_393431</name>
</gene>
<comment type="caution">
    <text evidence="2">The sequence shown here is derived from an EMBL/GenBank/DDBJ whole genome shotgun (WGS) entry which is preliminary data.</text>
</comment>
<organism evidence="2 3">
    <name type="scientific">Lentinula aff. detonsa</name>
    <dbReference type="NCBI Taxonomy" id="2804958"/>
    <lineage>
        <taxon>Eukaryota</taxon>
        <taxon>Fungi</taxon>
        <taxon>Dikarya</taxon>
        <taxon>Basidiomycota</taxon>
        <taxon>Agaricomycotina</taxon>
        <taxon>Agaricomycetes</taxon>
        <taxon>Agaricomycetidae</taxon>
        <taxon>Agaricales</taxon>
        <taxon>Marasmiineae</taxon>
        <taxon>Omphalotaceae</taxon>
        <taxon>Lentinula</taxon>
    </lineage>
</organism>
<dbReference type="Proteomes" id="UP001163798">
    <property type="component" value="Unassembled WGS sequence"/>
</dbReference>
<reference evidence="2" key="1">
    <citation type="submission" date="2022-08" db="EMBL/GenBank/DDBJ databases">
        <authorList>
            <consortium name="DOE Joint Genome Institute"/>
            <person name="Min B."/>
            <person name="Riley R."/>
            <person name="Sierra-Patev S."/>
            <person name="Naranjo-Ortiz M."/>
            <person name="Looney B."/>
            <person name="Konkel Z."/>
            <person name="Slot J.C."/>
            <person name="Sakamoto Y."/>
            <person name="Steenwyk J.L."/>
            <person name="Rokas A."/>
            <person name="Carro J."/>
            <person name="Camarero S."/>
            <person name="Ferreira P."/>
            <person name="Molpeceres G."/>
            <person name="Ruiz-Duenas F.J."/>
            <person name="Serrano A."/>
            <person name="Henrissat B."/>
            <person name="Drula E."/>
            <person name="Hughes K.W."/>
            <person name="Mata J.L."/>
            <person name="Ishikawa N.K."/>
            <person name="Vargas-Isla R."/>
            <person name="Ushijima S."/>
            <person name="Smith C.A."/>
            <person name="Ahrendt S."/>
            <person name="Andreopoulos W."/>
            <person name="He G."/>
            <person name="Labutti K."/>
            <person name="Lipzen A."/>
            <person name="Ng V."/>
            <person name="Sandor L."/>
            <person name="Barry K."/>
            <person name="Martinez A.T."/>
            <person name="Xiao Y."/>
            <person name="Gibbons J.G."/>
            <person name="Terashima K."/>
            <person name="Hibbett D.S."/>
            <person name="Grigoriev I.V."/>
        </authorList>
    </citation>
    <scope>NUCLEOTIDE SEQUENCE</scope>
    <source>
        <strain evidence="2">TFB10291</strain>
    </source>
</reference>
<feature type="chain" id="PRO_5041301661" evidence="1">
    <location>
        <begin position="20"/>
        <end position="344"/>
    </location>
</feature>
<name>A0AA38L6T5_9AGAR</name>
<sequence>MRKGFLSVVFASIVASGFCYRAASRESESQNVVVETIHRFAPNLSISLENLAVRQTGEIIVTFDNHPTIYQIEPEVNGTATYIHTFKGYTGLHGIVEVQPDQFYITAGNLSLVTHIDVPGSSSVFHVNMTRFPEHIEVDKVADFPDSRILNGMTLLSKEEGLVYVADSRVGVVNILNVNTGKHFVAINDTLTNQPPGASEISNCVHGVHVIQATPYSQKYLYFSNYAQGIIGRVPIHDDGLASGLAEVVVGNLTTPEDFILDKEGNIFLALFEANEFIRIDAETQRITVLAGNPDSPEYKWAAAVEFGRKESDKNSLYATINGGYLQPDNVGGTLFRIGPLAVV</sequence>
<dbReference type="Gene3D" id="2.120.10.30">
    <property type="entry name" value="TolB, C-terminal domain"/>
    <property type="match status" value="1"/>
</dbReference>
<dbReference type="PANTHER" id="PTHR42060:SF1">
    <property type="entry name" value="NHL REPEAT-CONTAINING PROTEIN"/>
    <property type="match status" value="1"/>
</dbReference>